<reference evidence="2" key="1">
    <citation type="submission" date="2020-05" db="EMBL/GenBank/DDBJ databases">
        <title>WGS assembly of Panicum virgatum.</title>
        <authorList>
            <person name="Lovell J.T."/>
            <person name="Jenkins J."/>
            <person name="Shu S."/>
            <person name="Juenger T.E."/>
            <person name="Schmutz J."/>
        </authorList>
    </citation>
    <scope>NUCLEOTIDE SEQUENCE</scope>
    <source>
        <strain evidence="2">AP13</strain>
    </source>
</reference>
<keyword evidence="3" id="KW-1185">Reference proteome</keyword>
<accession>A0A8T0QYY6</accession>
<comment type="caution">
    <text evidence="2">The sequence shown here is derived from an EMBL/GenBank/DDBJ whole genome shotgun (WGS) entry which is preliminary data.</text>
</comment>
<dbReference type="Proteomes" id="UP000823388">
    <property type="component" value="Chromosome 6N"/>
</dbReference>
<feature type="chain" id="PRO_5035746133" evidence="1">
    <location>
        <begin position="18"/>
        <end position="68"/>
    </location>
</feature>
<evidence type="ECO:0000313" key="2">
    <source>
        <dbReference type="EMBL" id="KAG2578424.1"/>
    </source>
</evidence>
<dbReference type="AlphaFoldDB" id="A0A8T0QYY6"/>
<feature type="signal peptide" evidence="1">
    <location>
        <begin position="1"/>
        <end position="17"/>
    </location>
</feature>
<protein>
    <submittedName>
        <fullName evidence="2">Uncharacterized protein</fullName>
    </submittedName>
</protein>
<gene>
    <name evidence="2" type="ORF">PVAP13_6NG109609</name>
</gene>
<organism evidence="2 3">
    <name type="scientific">Panicum virgatum</name>
    <name type="common">Blackwell switchgrass</name>
    <dbReference type="NCBI Taxonomy" id="38727"/>
    <lineage>
        <taxon>Eukaryota</taxon>
        <taxon>Viridiplantae</taxon>
        <taxon>Streptophyta</taxon>
        <taxon>Embryophyta</taxon>
        <taxon>Tracheophyta</taxon>
        <taxon>Spermatophyta</taxon>
        <taxon>Magnoliopsida</taxon>
        <taxon>Liliopsida</taxon>
        <taxon>Poales</taxon>
        <taxon>Poaceae</taxon>
        <taxon>PACMAD clade</taxon>
        <taxon>Panicoideae</taxon>
        <taxon>Panicodae</taxon>
        <taxon>Paniceae</taxon>
        <taxon>Panicinae</taxon>
        <taxon>Panicum</taxon>
        <taxon>Panicum sect. Hiantes</taxon>
    </lineage>
</organism>
<keyword evidence="1" id="KW-0732">Signal</keyword>
<evidence type="ECO:0000256" key="1">
    <source>
        <dbReference type="SAM" id="SignalP"/>
    </source>
</evidence>
<proteinExistence type="predicted"/>
<sequence length="68" mass="7805">MLFFIAYTSLLLTSCISLNPILEFGTVTRILLRRPCMFSHQSAPPHLPLPSSDKVVYSGWRKLNHLEF</sequence>
<dbReference type="EMBL" id="CM029048">
    <property type="protein sequence ID" value="KAG2578424.1"/>
    <property type="molecule type" value="Genomic_DNA"/>
</dbReference>
<name>A0A8T0QYY6_PANVG</name>
<evidence type="ECO:0000313" key="3">
    <source>
        <dbReference type="Proteomes" id="UP000823388"/>
    </source>
</evidence>